<evidence type="ECO:0000313" key="9">
    <source>
        <dbReference type="EMBL" id="RGQ43096.1"/>
    </source>
</evidence>
<dbReference type="InterPro" id="IPR018062">
    <property type="entry name" value="HTH_AraC-typ_CS"/>
</dbReference>
<reference evidence="9 10" key="1">
    <citation type="submission" date="2018-08" db="EMBL/GenBank/DDBJ databases">
        <title>A genome reference for cultivated species of the human gut microbiota.</title>
        <authorList>
            <person name="Zou Y."/>
            <person name="Xue W."/>
            <person name="Luo G."/>
        </authorList>
    </citation>
    <scope>NUCLEOTIDE SEQUENCE [LARGE SCALE GENOMIC DNA]</scope>
    <source>
        <strain evidence="9 10">AF28-26</strain>
    </source>
</reference>
<evidence type="ECO:0000256" key="5">
    <source>
        <dbReference type="ARBA" id="ARBA00024867"/>
    </source>
</evidence>
<keyword evidence="4" id="KW-0804">Transcription</keyword>
<dbReference type="Gene3D" id="3.40.50.2300">
    <property type="match status" value="1"/>
</dbReference>
<dbReference type="GO" id="GO:0003700">
    <property type="term" value="F:DNA-binding transcription factor activity"/>
    <property type="evidence" value="ECO:0007669"/>
    <property type="project" value="InterPro"/>
</dbReference>
<evidence type="ECO:0000256" key="4">
    <source>
        <dbReference type="ARBA" id="ARBA00023163"/>
    </source>
</evidence>
<evidence type="ECO:0000313" key="10">
    <source>
        <dbReference type="Proteomes" id="UP000284751"/>
    </source>
</evidence>
<dbReference type="PRINTS" id="PR00032">
    <property type="entry name" value="HTHARAC"/>
</dbReference>
<dbReference type="Gene3D" id="1.10.10.60">
    <property type="entry name" value="Homeodomain-like"/>
    <property type="match status" value="2"/>
</dbReference>
<evidence type="ECO:0000259" key="7">
    <source>
        <dbReference type="PROSITE" id="PS01124"/>
    </source>
</evidence>
<dbReference type="Pfam" id="PF00072">
    <property type="entry name" value="Response_reg"/>
    <property type="match status" value="1"/>
</dbReference>
<dbReference type="CDD" id="cd17536">
    <property type="entry name" value="REC_YesN-like"/>
    <property type="match status" value="1"/>
</dbReference>
<evidence type="ECO:0000256" key="2">
    <source>
        <dbReference type="ARBA" id="ARBA00023015"/>
    </source>
</evidence>
<dbReference type="PROSITE" id="PS01124">
    <property type="entry name" value="HTH_ARAC_FAMILY_2"/>
    <property type="match status" value="1"/>
</dbReference>
<dbReference type="InterPro" id="IPR020449">
    <property type="entry name" value="Tscrpt_reg_AraC-type_HTH"/>
</dbReference>
<comment type="function">
    <text evidence="5">May play the central regulatory role in sporulation. It may be an element of the effector pathway responsible for the activation of sporulation genes in response to nutritional stress. Spo0A may act in concert with spo0H (a sigma factor) to control the expression of some genes that are critical to the sporulation process.</text>
</comment>
<dbReference type="PROSITE" id="PS50110">
    <property type="entry name" value="RESPONSE_REGULATORY"/>
    <property type="match status" value="1"/>
</dbReference>
<evidence type="ECO:0000259" key="8">
    <source>
        <dbReference type="PROSITE" id="PS50110"/>
    </source>
</evidence>
<gene>
    <name evidence="9" type="ORF">DWY99_03655</name>
</gene>
<dbReference type="SMART" id="SM00342">
    <property type="entry name" value="HTH_ARAC"/>
    <property type="match status" value="1"/>
</dbReference>
<organism evidence="9 10">
    <name type="scientific">[Clostridium] leptum</name>
    <dbReference type="NCBI Taxonomy" id="1535"/>
    <lineage>
        <taxon>Bacteria</taxon>
        <taxon>Bacillati</taxon>
        <taxon>Bacillota</taxon>
        <taxon>Clostridia</taxon>
        <taxon>Eubacteriales</taxon>
        <taxon>Oscillospiraceae</taxon>
        <taxon>Oscillospiraceae incertae sedis</taxon>
    </lineage>
</organism>
<dbReference type="PANTHER" id="PTHR43280">
    <property type="entry name" value="ARAC-FAMILY TRANSCRIPTIONAL REGULATOR"/>
    <property type="match status" value="1"/>
</dbReference>
<dbReference type="GO" id="GO:0000160">
    <property type="term" value="P:phosphorelay signal transduction system"/>
    <property type="evidence" value="ECO:0007669"/>
    <property type="project" value="InterPro"/>
</dbReference>
<dbReference type="GO" id="GO:0043565">
    <property type="term" value="F:sequence-specific DNA binding"/>
    <property type="evidence" value="ECO:0007669"/>
    <property type="project" value="InterPro"/>
</dbReference>
<keyword evidence="6" id="KW-0597">Phosphoprotein</keyword>
<dbReference type="Pfam" id="PF12833">
    <property type="entry name" value="HTH_18"/>
    <property type="match status" value="1"/>
</dbReference>
<comment type="caution">
    <text evidence="9">The sequence shown here is derived from an EMBL/GenBank/DDBJ whole genome shotgun (WGS) entry which is preliminary data.</text>
</comment>
<dbReference type="SUPFAM" id="SSF46689">
    <property type="entry name" value="Homeodomain-like"/>
    <property type="match status" value="1"/>
</dbReference>
<protein>
    <recommendedName>
        <fullName evidence="1">Stage 0 sporulation protein A homolog</fullName>
    </recommendedName>
</protein>
<dbReference type="PROSITE" id="PS00041">
    <property type="entry name" value="HTH_ARAC_FAMILY_1"/>
    <property type="match status" value="1"/>
</dbReference>
<accession>A0A412AZE0</accession>
<dbReference type="PANTHER" id="PTHR43280:SF2">
    <property type="entry name" value="HTH-TYPE TRANSCRIPTIONAL REGULATOR EXSA"/>
    <property type="match status" value="1"/>
</dbReference>
<name>A0A412AZE0_9FIRM</name>
<dbReference type="InterPro" id="IPR018060">
    <property type="entry name" value="HTH_AraC"/>
</dbReference>
<evidence type="ECO:0000256" key="6">
    <source>
        <dbReference type="PROSITE-ProRule" id="PRU00169"/>
    </source>
</evidence>
<proteinExistence type="predicted"/>
<feature type="domain" description="HTH araC/xylS-type" evidence="7">
    <location>
        <begin position="405"/>
        <end position="504"/>
    </location>
</feature>
<dbReference type="InterPro" id="IPR011006">
    <property type="entry name" value="CheY-like_superfamily"/>
</dbReference>
<sequence>MIKVAVIDDRPLTLQAIQNAIDWEKRGIEPIGFFGDCEKALEMIRLNPPDVVVTDIVMPGISGLELCQCINNIFPNIKIIVMSAYSEFQYAQSAIRLGVVEYFEKPLDYEKLAECILRVGEQKQDQDRILAQVNSNAEAYRERFFMRLLRGEIDSCSINEEARKIGFLSDFSYSVCVSMTASSDIMDEASDTFCTKLTEIIKNMTVVGPFSLNTNQQCYILFWNNPNIEPKTIVRALRKITANSGTSDFSVWFGIGNIAMSLAEVSHSYNTSIIAIEFAEWLAEDKVFLYTDLTNSAVALQRCYHYEKKLEKLILQGNTPTFYDCISEFQQYCREGYPPKKYVISVLEKTMLELNTHYPELAYQRLELPLNKNLRICFQVFQSYCRSVFDITGKALLAFGGDIVEKIKDVINANYHDSNLNVISISKQVNMSPNYIGTLFKRKENMSITDYISAIRINQAKVLLTHSSKSILEISEETGYSSQYYFSSCFKKITGYSPGTFRKRFVEKTV</sequence>
<keyword evidence="3" id="KW-0238">DNA-binding</keyword>
<evidence type="ECO:0000256" key="3">
    <source>
        <dbReference type="ARBA" id="ARBA00023125"/>
    </source>
</evidence>
<feature type="modified residue" description="4-aspartylphosphate" evidence="6">
    <location>
        <position position="55"/>
    </location>
</feature>
<feature type="domain" description="Response regulatory" evidence="8">
    <location>
        <begin position="3"/>
        <end position="120"/>
    </location>
</feature>
<keyword evidence="2" id="KW-0805">Transcription regulation</keyword>
<dbReference type="EMBL" id="QRTC01000008">
    <property type="protein sequence ID" value="RGQ43096.1"/>
    <property type="molecule type" value="Genomic_DNA"/>
</dbReference>
<dbReference type="Proteomes" id="UP000284751">
    <property type="component" value="Unassembled WGS sequence"/>
</dbReference>
<dbReference type="AlphaFoldDB" id="A0A412AZE0"/>
<dbReference type="SUPFAM" id="SSF52172">
    <property type="entry name" value="CheY-like"/>
    <property type="match status" value="1"/>
</dbReference>
<evidence type="ECO:0000256" key="1">
    <source>
        <dbReference type="ARBA" id="ARBA00018672"/>
    </source>
</evidence>
<dbReference type="InterPro" id="IPR001789">
    <property type="entry name" value="Sig_transdc_resp-reg_receiver"/>
</dbReference>
<dbReference type="InterPro" id="IPR009057">
    <property type="entry name" value="Homeodomain-like_sf"/>
</dbReference>
<dbReference type="SMART" id="SM00448">
    <property type="entry name" value="REC"/>
    <property type="match status" value="1"/>
</dbReference>